<feature type="transmembrane region" description="Helical" evidence="6">
    <location>
        <begin position="391"/>
        <end position="411"/>
    </location>
</feature>
<feature type="region of interest" description="Disordered" evidence="5">
    <location>
        <begin position="425"/>
        <end position="455"/>
    </location>
</feature>
<dbReference type="GeneID" id="4386346"/>
<dbReference type="OMA" id="PMMLSCW"/>
<dbReference type="PANTHER" id="PTHR23502">
    <property type="entry name" value="MAJOR FACILITATOR SUPERFAMILY"/>
    <property type="match status" value="1"/>
</dbReference>
<evidence type="ECO:0000256" key="3">
    <source>
        <dbReference type="ARBA" id="ARBA00022989"/>
    </source>
</evidence>
<dbReference type="VEuPathDB" id="FungiDB:CHGG_01174"/>
<dbReference type="SUPFAM" id="SSF103473">
    <property type="entry name" value="MFS general substrate transporter"/>
    <property type="match status" value="1"/>
</dbReference>
<evidence type="ECO:0000313" key="8">
    <source>
        <dbReference type="Proteomes" id="UP000001056"/>
    </source>
</evidence>
<evidence type="ECO:0000256" key="2">
    <source>
        <dbReference type="ARBA" id="ARBA00022692"/>
    </source>
</evidence>
<sequence>MHKPDKLPNGETRQDYKLVAFVDGDPENPKNWSKAHKWYITMVVAVTCFVVAFNSSVITSDIPGVSESFNVSHEAALVPISVFVVGFGVGGGSTLFIAVVFIIPCAVSKNIGTLIVCRLIDGIAFSAPMTLVGGTLADLWRNEERVGPLVGGFLSDAAGWRWLYWIQLILSFIVWILITFTVPETYAPTILARRAAKLRKQTGDNGHVTEAELDPRPFSQRIGVFLVRPFQLLFRELIVFLVSLYMSVLYGLLYMFFVAYPIIFEVRKGYSSGTTGLMFIPIAVGVILSATCAPLVNKHYLTLVAKHNGRPPAETRLIPMMISCWFIPIGLFIFAWTSYKRLIWVGPCLAGAARRHQAASALAAKTFIRSFWGAGVVLFTEQMYDRMGDQWASSFLAFLSLACCAIPFLFWRYGATIRKRSKYAFGGDEEDTSDSDAEKARKPIDPTAPLHEDLEDLERARSYVANP</sequence>
<dbReference type="GO" id="GO:0022857">
    <property type="term" value="F:transmembrane transporter activity"/>
    <property type="evidence" value="ECO:0007669"/>
    <property type="project" value="InterPro"/>
</dbReference>
<feature type="transmembrane region" description="Helical" evidence="6">
    <location>
        <begin position="38"/>
        <end position="58"/>
    </location>
</feature>
<dbReference type="eggNOG" id="KOG0255">
    <property type="taxonomic scope" value="Eukaryota"/>
</dbReference>
<accession>Q2HF30</accession>
<dbReference type="OrthoDB" id="6770063at2759"/>
<reference evidence="8" key="1">
    <citation type="journal article" date="2015" name="Genome Announc.">
        <title>Draft genome sequence of the cellulolytic fungus Chaetomium globosum.</title>
        <authorList>
            <person name="Cuomo C.A."/>
            <person name="Untereiner W.A."/>
            <person name="Ma L.-J."/>
            <person name="Grabherr M."/>
            <person name="Birren B.W."/>
        </authorList>
    </citation>
    <scope>NUCLEOTIDE SEQUENCE [LARGE SCALE GENOMIC DNA]</scope>
    <source>
        <strain evidence="8">ATCC 6205 / CBS 148.51 / DSM 1962 / NBRC 6347 / NRRL 1970</strain>
    </source>
</reference>
<evidence type="ECO:0000256" key="5">
    <source>
        <dbReference type="SAM" id="MobiDB-lite"/>
    </source>
</evidence>
<proteinExistence type="predicted"/>
<feature type="transmembrane region" description="Helical" evidence="6">
    <location>
        <begin position="115"/>
        <end position="137"/>
    </location>
</feature>
<evidence type="ECO:0000256" key="1">
    <source>
        <dbReference type="ARBA" id="ARBA00004141"/>
    </source>
</evidence>
<keyword evidence="8" id="KW-1185">Reference proteome</keyword>
<dbReference type="InterPro" id="IPR036259">
    <property type="entry name" value="MFS_trans_sf"/>
</dbReference>
<dbReference type="Proteomes" id="UP000001056">
    <property type="component" value="Unassembled WGS sequence"/>
</dbReference>
<dbReference type="InterPro" id="IPR011701">
    <property type="entry name" value="MFS"/>
</dbReference>
<dbReference type="RefSeq" id="XP_001220395.1">
    <property type="nucleotide sequence ID" value="XM_001220394.1"/>
</dbReference>
<name>Q2HF30_CHAGB</name>
<dbReference type="Pfam" id="PF07690">
    <property type="entry name" value="MFS_1"/>
    <property type="match status" value="1"/>
</dbReference>
<keyword evidence="3 6" id="KW-1133">Transmembrane helix</keyword>
<feature type="transmembrane region" description="Helical" evidence="6">
    <location>
        <begin position="317"/>
        <end position="337"/>
    </location>
</feature>
<dbReference type="PANTHER" id="PTHR23502:SF48">
    <property type="entry name" value="MULTIDRUG TRANSPORTER, PUTATIVE (AFU_ORTHOLOGUE AFUA_5G02700)-RELATED"/>
    <property type="match status" value="1"/>
</dbReference>
<feature type="transmembrane region" description="Helical" evidence="6">
    <location>
        <begin position="78"/>
        <end position="103"/>
    </location>
</feature>
<gene>
    <name evidence="7" type="ORF">CHGG_01174</name>
</gene>
<evidence type="ECO:0000256" key="4">
    <source>
        <dbReference type="ARBA" id="ARBA00023136"/>
    </source>
</evidence>
<feature type="transmembrane region" description="Helical" evidence="6">
    <location>
        <begin position="275"/>
        <end position="296"/>
    </location>
</feature>
<keyword evidence="4 6" id="KW-0472">Membrane</keyword>
<dbReference type="HOGENOM" id="CLU_008455_11_5_1"/>
<organism evidence="7 8">
    <name type="scientific">Chaetomium globosum (strain ATCC 6205 / CBS 148.51 / DSM 1962 / NBRC 6347 / NRRL 1970)</name>
    <name type="common">Soil fungus</name>
    <dbReference type="NCBI Taxonomy" id="306901"/>
    <lineage>
        <taxon>Eukaryota</taxon>
        <taxon>Fungi</taxon>
        <taxon>Dikarya</taxon>
        <taxon>Ascomycota</taxon>
        <taxon>Pezizomycotina</taxon>
        <taxon>Sordariomycetes</taxon>
        <taxon>Sordariomycetidae</taxon>
        <taxon>Sordariales</taxon>
        <taxon>Chaetomiaceae</taxon>
        <taxon>Chaetomium</taxon>
    </lineage>
</organism>
<evidence type="ECO:0008006" key="9">
    <source>
        <dbReference type="Google" id="ProtNLM"/>
    </source>
</evidence>
<dbReference type="Gene3D" id="1.20.1250.20">
    <property type="entry name" value="MFS general substrate transporter like domains"/>
    <property type="match status" value="1"/>
</dbReference>
<dbReference type="GO" id="GO:0005886">
    <property type="term" value="C:plasma membrane"/>
    <property type="evidence" value="ECO:0007669"/>
    <property type="project" value="TreeGrafter"/>
</dbReference>
<protein>
    <recommendedName>
        <fullName evidence="9">Major facilitator superfamily (MFS) profile domain-containing protein</fullName>
    </recommendedName>
</protein>
<dbReference type="CDD" id="cd17323">
    <property type="entry name" value="MFS_Tpo1_MDR_like"/>
    <property type="match status" value="1"/>
</dbReference>
<feature type="transmembrane region" description="Helical" evidence="6">
    <location>
        <begin position="237"/>
        <end position="263"/>
    </location>
</feature>
<dbReference type="InParanoid" id="Q2HF30"/>
<dbReference type="AlphaFoldDB" id="Q2HF30"/>
<feature type="transmembrane region" description="Helical" evidence="6">
    <location>
        <begin position="162"/>
        <end position="183"/>
    </location>
</feature>
<evidence type="ECO:0000256" key="6">
    <source>
        <dbReference type="SAM" id="Phobius"/>
    </source>
</evidence>
<keyword evidence="2 6" id="KW-0812">Transmembrane</keyword>
<evidence type="ECO:0000313" key="7">
    <source>
        <dbReference type="EMBL" id="EAQ92939.1"/>
    </source>
</evidence>
<comment type="subcellular location">
    <subcellularLocation>
        <location evidence="1">Membrane</location>
        <topology evidence="1">Multi-pass membrane protein</topology>
    </subcellularLocation>
</comment>
<dbReference type="EMBL" id="CH408029">
    <property type="protein sequence ID" value="EAQ92939.1"/>
    <property type="molecule type" value="Genomic_DNA"/>
</dbReference>